<feature type="region of interest" description="Disordered" evidence="1">
    <location>
        <begin position="193"/>
        <end position="212"/>
    </location>
</feature>
<organism evidence="2 3">
    <name type="scientific">Bimuria novae-zelandiae CBS 107.79</name>
    <dbReference type="NCBI Taxonomy" id="1447943"/>
    <lineage>
        <taxon>Eukaryota</taxon>
        <taxon>Fungi</taxon>
        <taxon>Dikarya</taxon>
        <taxon>Ascomycota</taxon>
        <taxon>Pezizomycotina</taxon>
        <taxon>Dothideomycetes</taxon>
        <taxon>Pleosporomycetidae</taxon>
        <taxon>Pleosporales</taxon>
        <taxon>Massarineae</taxon>
        <taxon>Didymosphaeriaceae</taxon>
        <taxon>Bimuria</taxon>
    </lineage>
</organism>
<evidence type="ECO:0000256" key="1">
    <source>
        <dbReference type="SAM" id="MobiDB-lite"/>
    </source>
</evidence>
<dbReference type="Proteomes" id="UP000800036">
    <property type="component" value="Unassembled WGS sequence"/>
</dbReference>
<gene>
    <name evidence="2" type="ORF">BU23DRAFT_660350</name>
</gene>
<dbReference type="EMBL" id="ML976735">
    <property type="protein sequence ID" value="KAF1967234.1"/>
    <property type="molecule type" value="Genomic_DNA"/>
</dbReference>
<evidence type="ECO:0000313" key="3">
    <source>
        <dbReference type="Proteomes" id="UP000800036"/>
    </source>
</evidence>
<proteinExistence type="predicted"/>
<accession>A0A6A5URG4</accession>
<protein>
    <submittedName>
        <fullName evidence="2">Uncharacterized protein</fullName>
    </submittedName>
</protein>
<dbReference type="OrthoDB" id="2922289at2759"/>
<keyword evidence="3" id="KW-1185">Reference proteome</keyword>
<sequence>MRKIALEKKVQKPQAYMWPHLTVEDMMQPNIFLVFLNSRGRHEPHIFADMDLEVVLFGWQAGGIKFPYITGYAMQLHGQTGPVTYGQIIHNAHDSDLETAMVGRAGVDSGCGLKVLQMQHHILKFLHDCCGDIHQDIKDPLSTGVQQEPEALSTCTSDYASLQDTASIIRYRVPTQINFAQLLALARAESDSRTNQFPRSAQRPAAACLGSK</sequence>
<dbReference type="AlphaFoldDB" id="A0A6A5URG4"/>
<name>A0A6A5URG4_9PLEO</name>
<reference evidence="2" key="1">
    <citation type="journal article" date="2020" name="Stud. Mycol.">
        <title>101 Dothideomycetes genomes: a test case for predicting lifestyles and emergence of pathogens.</title>
        <authorList>
            <person name="Haridas S."/>
            <person name="Albert R."/>
            <person name="Binder M."/>
            <person name="Bloem J."/>
            <person name="Labutti K."/>
            <person name="Salamov A."/>
            <person name="Andreopoulos B."/>
            <person name="Baker S."/>
            <person name="Barry K."/>
            <person name="Bills G."/>
            <person name="Bluhm B."/>
            <person name="Cannon C."/>
            <person name="Castanera R."/>
            <person name="Culley D."/>
            <person name="Daum C."/>
            <person name="Ezra D."/>
            <person name="Gonzalez J."/>
            <person name="Henrissat B."/>
            <person name="Kuo A."/>
            <person name="Liang C."/>
            <person name="Lipzen A."/>
            <person name="Lutzoni F."/>
            <person name="Magnuson J."/>
            <person name="Mondo S."/>
            <person name="Nolan M."/>
            <person name="Ohm R."/>
            <person name="Pangilinan J."/>
            <person name="Park H.-J."/>
            <person name="Ramirez L."/>
            <person name="Alfaro M."/>
            <person name="Sun H."/>
            <person name="Tritt A."/>
            <person name="Yoshinaga Y."/>
            <person name="Zwiers L.-H."/>
            <person name="Turgeon B."/>
            <person name="Goodwin S."/>
            <person name="Spatafora J."/>
            <person name="Crous P."/>
            <person name="Grigoriev I."/>
        </authorList>
    </citation>
    <scope>NUCLEOTIDE SEQUENCE</scope>
    <source>
        <strain evidence="2">CBS 107.79</strain>
    </source>
</reference>
<evidence type="ECO:0000313" key="2">
    <source>
        <dbReference type="EMBL" id="KAF1967234.1"/>
    </source>
</evidence>